<feature type="compositionally biased region" description="Polar residues" evidence="1">
    <location>
        <begin position="1291"/>
        <end position="1315"/>
    </location>
</feature>
<feature type="compositionally biased region" description="Polar residues" evidence="1">
    <location>
        <begin position="681"/>
        <end position="690"/>
    </location>
</feature>
<accession>A0A224Y8E8</accession>
<feature type="region of interest" description="Disordered" evidence="1">
    <location>
        <begin position="1095"/>
        <end position="1116"/>
    </location>
</feature>
<feature type="region of interest" description="Disordered" evidence="1">
    <location>
        <begin position="1140"/>
        <end position="1225"/>
    </location>
</feature>
<feature type="region of interest" description="Disordered" evidence="1">
    <location>
        <begin position="1289"/>
        <end position="1315"/>
    </location>
</feature>
<feature type="region of interest" description="Disordered" evidence="1">
    <location>
        <begin position="393"/>
        <end position="428"/>
    </location>
</feature>
<feature type="region of interest" description="Disordered" evidence="1">
    <location>
        <begin position="610"/>
        <end position="773"/>
    </location>
</feature>
<feature type="compositionally biased region" description="Low complexity" evidence="1">
    <location>
        <begin position="480"/>
        <end position="495"/>
    </location>
</feature>
<feature type="compositionally biased region" description="Acidic residues" evidence="1">
    <location>
        <begin position="499"/>
        <end position="508"/>
    </location>
</feature>
<feature type="compositionally biased region" description="Low complexity" evidence="1">
    <location>
        <begin position="624"/>
        <end position="634"/>
    </location>
</feature>
<proteinExistence type="predicted"/>
<name>A0A224Y8E8_9ACAR</name>
<reference evidence="2" key="1">
    <citation type="journal article" date="2017" name="Parasit. Vectors">
        <title>Sialotranscriptomics of Rhipicephalus zambeziensis reveals intricate expression profiles of secretory proteins and suggests tight temporal transcriptional regulation during blood-feeding.</title>
        <authorList>
            <person name="de Castro M.H."/>
            <person name="de Klerk D."/>
            <person name="Pienaar R."/>
            <person name="Rees D.J.G."/>
            <person name="Mans B.J."/>
        </authorList>
    </citation>
    <scope>NUCLEOTIDE SEQUENCE</scope>
    <source>
        <tissue evidence="2">Salivary glands</tissue>
    </source>
</reference>
<dbReference type="EMBL" id="GFPF01002782">
    <property type="protein sequence ID" value="MAA13928.1"/>
    <property type="molecule type" value="Transcribed_RNA"/>
</dbReference>
<organism evidence="2">
    <name type="scientific">Rhipicephalus zambeziensis</name>
    <dbReference type="NCBI Taxonomy" id="60191"/>
    <lineage>
        <taxon>Eukaryota</taxon>
        <taxon>Metazoa</taxon>
        <taxon>Ecdysozoa</taxon>
        <taxon>Arthropoda</taxon>
        <taxon>Chelicerata</taxon>
        <taxon>Arachnida</taxon>
        <taxon>Acari</taxon>
        <taxon>Parasitiformes</taxon>
        <taxon>Ixodida</taxon>
        <taxon>Ixodoidea</taxon>
        <taxon>Ixodidae</taxon>
        <taxon>Rhipicephalinae</taxon>
        <taxon>Rhipicephalus</taxon>
        <taxon>Rhipicephalus</taxon>
    </lineage>
</organism>
<feature type="region of interest" description="Disordered" evidence="1">
    <location>
        <begin position="1"/>
        <end position="36"/>
    </location>
</feature>
<protein>
    <submittedName>
        <fullName evidence="2">Uncharacterized protein</fullName>
    </submittedName>
</protein>
<feature type="compositionally biased region" description="Low complexity" evidence="1">
    <location>
        <begin position="1145"/>
        <end position="1159"/>
    </location>
</feature>
<feature type="region of interest" description="Disordered" evidence="1">
    <location>
        <begin position="466"/>
        <end position="515"/>
    </location>
</feature>
<sequence length="1344" mass="143982">MSKPATTSEPKDTTPAPDAMTRQSGHSPLGKLSERSASLASKLCPILPKGTVLTPITSVPDTTIARTSNGVNVSGLLPSKSTAQVVPVKLWRNPYAAISDLAPVPVVHLDKSKPLPGSPLDQKEATSNWLAPQPANSEDSVCPAAVKNANTVLIVKNIQDGKAVIMAQPANSTTKELSCRIVSQQQSPSNAYKVSTTATGNTVKLVQIAAATTTTSNFARVSDSAPKITVAESVQANTARVLPRTFPTLKSVWCKTENQRNSPTASTAARPMKSILGKHSPAVVHIAPAEGSSTSKKILVLPPQLTTVPTKVSRYHVAPTAQSKSPDVVRPTNKQERDATAQSKPPDVARPSNKQGRDATDQSKPPYVARPLNKQKRVVIVQSKPPYVARHLNKQVRDATAQSKPPDVARLSCSDKQERVSGGGQKVKETHTTAELVFTPQKDEDGCGIKISSVVSLAGKQSLVFPAPVAPPESERGESIDSSDTKSSGKSSETTHSNEEDEETDSDTEVPQLSSSMLSVRANKIDGDVIELCSFQEKKGNSVIGSQIVFKPAPVAGNASQSICPSSKLDKLKEAIRILEEDSTLQECDMFTDREKEFLMSLLHRVDCSGQVPEDSKRDPKQCSSGPSTLSSTESRGKSPQSNVRIKTEPGTAAETLANEPDQKKAEHGTSGLSVADARKSQGSSVTIDSNVRIKREPGVSTDTPILEAYQRDPKEGSSGSGATGAYKVLHKSPHDPSTVCTKTKPESPPGSVPSAKKEDAASRDGSTSHKPLRRIVITSDEVPVISSDEVKNGLEAFLIRNNISNNFSKDEIIKLHWDGKDVNSFHFRDIDSEEVQQPLVATPKVVRPAILRCGKALTPAGHIGAEPLGTAAALISKQRVSEAVTANAENVVEELTIPTDGTVVPAGFKAVRLRCRTETGQMVERFVLKSLKPIRVISSTARPEKQIRFLPRAIRYVNETGEVIEKLVNAQQQIMQVVPSIPVVSKSTPVCTASLPSMSVLKPTYTKPAGLIKPSAVAASAVSAQLGKHFVSDVVTSSTISNLLAKQPEVIVSSSAPTVCPPGVTAPVTPSNVVIAKAPVALGLQSTPSVLPIGVASSKPTPPTASKPESSAGVDAERMFEPECLLEVSNNTLDVQSLKKKGLNDNSSSDSSSTSSSDAGDYVPPVVKRKEERKPTVSKRSPQKRSTVMREYRTRKRRQRKKQDRTVAMPSSSDKCQASRKRDGVNMAMRSSNCIDRPCVVTMYHLNDCLLSNGSVNLASVRREDLFVSASSPVVRLSPEKVVSVVELKPQTSDSPKQTVEGDSTKQTVEVSGVTDTNNVERLLREQQNELVQLRRKYKKQSS</sequence>
<evidence type="ECO:0000313" key="2">
    <source>
        <dbReference type="EMBL" id="MAA13928.1"/>
    </source>
</evidence>
<evidence type="ECO:0000256" key="1">
    <source>
        <dbReference type="SAM" id="MobiDB-lite"/>
    </source>
</evidence>
<feature type="compositionally biased region" description="Basic residues" evidence="1">
    <location>
        <begin position="1194"/>
        <end position="1204"/>
    </location>
</feature>
<feature type="region of interest" description="Disordered" evidence="1">
    <location>
        <begin position="316"/>
        <end position="378"/>
    </location>
</feature>